<reference evidence="1 2" key="1">
    <citation type="submission" date="2017-11" db="EMBL/GenBank/DDBJ databases">
        <title>De-novo sequencing of pomegranate (Punica granatum L.) genome.</title>
        <authorList>
            <person name="Akparov Z."/>
            <person name="Amiraslanov A."/>
            <person name="Hajiyeva S."/>
            <person name="Abbasov M."/>
            <person name="Kaur K."/>
            <person name="Hamwieh A."/>
            <person name="Solovyev V."/>
            <person name="Salamov A."/>
            <person name="Braich B."/>
            <person name="Kosarev P."/>
            <person name="Mahmoud A."/>
            <person name="Hajiyev E."/>
            <person name="Babayeva S."/>
            <person name="Izzatullayeva V."/>
            <person name="Mammadov A."/>
            <person name="Mammadov A."/>
            <person name="Sharifova S."/>
            <person name="Ojaghi J."/>
            <person name="Eynullazada K."/>
            <person name="Bayramov B."/>
            <person name="Abdulazimova A."/>
            <person name="Shahmuradov I."/>
        </authorList>
    </citation>
    <scope>NUCLEOTIDE SEQUENCE [LARGE SCALE GENOMIC DNA]</scope>
    <source>
        <strain evidence="2">cv. AG2017</strain>
        <tissue evidence="1">Leaf</tissue>
    </source>
</reference>
<gene>
    <name evidence="1" type="ORF">CRG98_037668</name>
</gene>
<name>A0A2I0ID45_PUNGR</name>
<evidence type="ECO:0000313" key="2">
    <source>
        <dbReference type="Proteomes" id="UP000233551"/>
    </source>
</evidence>
<accession>A0A2I0ID45</accession>
<dbReference type="EMBL" id="PGOL01003254">
    <property type="protein sequence ID" value="PKI41918.1"/>
    <property type="molecule type" value="Genomic_DNA"/>
</dbReference>
<sequence>MGLWMGWAYGPLHGLAYNLDAVGRLRTRRRDGTGRNGMENLAISVPGSVRVPNFENQKLTELINPSLPPPLTSGGNRRNGDGLILQIGFNGGFKVLRRRVQDNSPKSPDLKALVASSFSDSEARLLRFEGGVCSGRGGVADAASQHHRLCSAHIQYRSRFLLLELALSGLCSSTVTSATHSRFLPNISRLQLSCYSSSWELQQSRFLPKLRRPATNYRFGFHFQLMDI</sequence>
<dbReference type="AlphaFoldDB" id="A0A2I0ID45"/>
<protein>
    <submittedName>
        <fullName evidence="1">Uncharacterized protein</fullName>
    </submittedName>
</protein>
<dbReference type="Proteomes" id="UP000233551">
    <property type="component" value="Unassembled WGS sequence"/>
</dbReference>
<organism evidence="1 2">
    <name type="scientific">Punica granatum</name>
    <name type="common">Pomegranate</name>
    <dbReference type="NCBI Taxonomy" id="22663"/>
    <lineage>
        <taxon>Eukaryota</taxon>
        <taxon>Viridiplantae</taxon>
        <taxon>Streptophyta</taxon>
        <taxon>Embryophyta</taxon>
        <taxon>Tracheophyta</taxon>
        <taxon>Spermatophyta</taxon>
        <taxon>Magnoliopsida</taxon>
        <taxon>eudicotyledons</taxon>
        <taxon>Gunneridae</taxon>
        <taxon>Pentapetalae</taxon>
        <taxon>rosids</taxon>
        <taxon>malvids</taxon>
        <taxon>Myrtales</taxon>
        <taxon>Lythraceae</taxon>
        <taxon>Punica</taxon>
    </lineage>
</organism>
<comment type="caution">
    <text evidence="1">The sequence shown here is derived from an EMBL/GenBank/DDBJ whole genome shotgun (WGS) entry which is preliminary data.</text>
</comment>
<keyword evidence="2" id="KW-1185">Reference proteome</keyword>
<proteinExistence type="predicted"/>
<evidence type="ECO:0000313" key="1">
    <source>
        <dbReference type="EMBL" id="PKI41918.1"/>
    </source>
</evidence>